<comment type="caution">
    <text evidence="2">The sequence shown here is derived from an EMBL/GenBank/DDBJ whole genome shotgun (WGS) entry which is preliminary data.</text>
</comment>
<reference evidence="2" key="1">
    <citation type="submission" date="2022-08" db="EMBL/GenBank/DDBJ databases">
        <title>A Global Phylogenomic Analysis of the Shiitake Genus Lentinula.</title>
        <authorList>
            <consortium name="DOE Joint Genome Institute"/>
            <person name="Sierra-Patev S."/>
            <person name="Min B."/>
            <person name="Naranjo-Ortiz M."/>
            <person name="Looney B."/>
            <person name="Konkel Z."/>
            <person name="Slot J.C."/>
            <person name="Sakamoto Y."/>
            <person name="Steenwyk J.L."/>
            <person name="Rokas A."/>
            <person name="Carro J."/>
            <person name="Camarero S."/>
            <person name="Ferreira P."/>
            <person name="Molpeceres G."/>
            <person name="Ruiz-Duenas F.J."/>
            <person name="Serrano A."/>
            <person name="Henrissat B."/>
            <person name="Drula E."/>
            <person name="Hughes K.W."/>
            <person name="Mata J.L."/>
            <person name="Ishikawa N.K."/>
            <person name="Vargas-Isla R."/>
            <person name="Ushijima S."/>
            <person name="Smith C.A."/>
            <person name="Ahrendt S."/>
            <person name="Andreopoulos W."/>
            <person name="He G."/>
            <person name="Labutti K."/>
            <person name="Lipzen A."/>
            <person name="Ng V."/>
            <person name="Riley R."/>
            <person name="Sandor L."/>
            <person name="Barry K."/>
            <person name="Martinez A.T."/>
            <person name="Xiao Y."/>
            <person name="Gibbons J.G."/>
            <person name="Terashima K."/>
            <person name="Grigoriev I.V."/>
            <person name="Hibbett D.S."/>
        </authorList>
    </citation>
    <scope>NUCLEOTIDE SEQUENCE</scope>
    <source>
        <strain evidence="2">JLM2183</strain>
    </source>
</reference>
<dbReference type="Proteomes" id="UP001150266">
    <property type="component" value="Unassembled WGS sequence"/>
</dbReference>
<organism evidence="2 3">
    <name type="scientific">Lentinula aciculospora</name>
    <dbReference type="NCBI Taxonomy" id="153920"/>
    <lineage>
        <taxon>Eukaryota</taxon>
        <taxon>Fungi</taxon>
        <taxon>Dikarya</taxon>
        <taxon>Basidiomycota</taxon>
        <taxon>Agaricomycotina</taxon>
        <taxon>Agaricomycetes</taxon>
        <taxon>Agaricomycetidae</taxon>
        <taxon>Agaricales</taxon>
        <taxon>Marasmiineae</taxon>
        <taxon>Omphalotaceae</taxon>
        <taxon>Lentinula</taxon>
    </lineage>
</organism>
<keyword evidence="3" id="KW-1185">Reference proteome</keyword>
<protein>
    <submittedName>
        <fullName evidence="2">Uncharacterized protein</fullName>
    </submittedName>
</protein>
<accession>A0A9W9DF71</accession>
<feature type="compositionally biased region" description="Polar residues" evidence="1">
    <location>
        <begin position="399"/>
        <end position="408"/>
    </location>
</feature>
<feature type="region of interest" description="Disordered" evidence="1">
    <location>
        <begin position="369"/>
        <end position="428"/>
    </location>
</feature>
<dbReference type="EMBL" id="JAOTPV010000048">
    <property type="protein sequence ID" value="KAJ4467218.1"/>
    <property type="molecule type" value="Genomic_DNA"/>
</dbReference>
<evidence type="ECO:0000256" key="1">
    <source>
        <dbReference type="SAM" id="MobiDB-lite"/>
    </source>
</evidence>
<evidence type="ECO:0000313" key="2">
    <source>
        <dbReference type="EMBL" id="KAJ4467218.1"/>
    </source>
</evidence>
<name>A0A9W9DF71_9AGAR</name>
<feature type="compositionally biased region" description="Basic and acidic residues" evidence="1">
    <location>
        <begin position="385"/>
        <end position="394"/>
    </location>
</feature>
<proteinExistence type="predicted"/>
<dbReference type="AlphaFoldDB" id="A0A9W9DF71"/>
<gene>
    <name evidence="2" type="ORF">J3R30DRAFT_3718103</name>
</gene>
<evidence type="ECO:0000313" key="3">
    <source>
        <dbReference type="Proteomes" id="UP001150266"/>
    </source>
</evidence>
<sequence>MSKIFTLSSSPRLLRFISLLVAYTLLSGAFAAAFPFPLRSSTVERRIPRHVDVKICYLEFKSDGSQAWLTRARVRSELPRRTVEFICFITLQKCLGLEPNTETVLERQPPTDIMSTQTRCISWGYIIPEKFENWSPPKDLPNATLSDFLKNVERLRDEVSHNIENDQKKGKPYPPSYIATVEDYLVLQEAGKKFDTGEGSARLGNTKSDFGFGFYLFDDKGESRFAKIVKAGDQRLNAVCILPLNLCIAWNSDGVAKILRNQIKWQNQSSDLDRHCHCLLLQPGSRVTFKHNKLGDWATQNEDTITRLSGHVEASEHVQASEQVRASDLVFDVCLDKHPELKKEDETEKAFRQMMDCLLDEGLVEGYKPNAPLRKVRSSGSTDDNPNKKNRLSDHQPLSAATSPQSTKPAVGDGSSKPRTPLPFSIPE</sequence>